<evidence type="ECO:0008006" key="3">
    <source>
        <dbReference type="Google" id="ProtNLM"/>
    </source>
</evidence>
<dbReference type="AlphaFoldDB" id="A0A4R9APG0"/>
<sequence length="244" mass="26235">MSSWSSTWQVATVDVPLTGKNHDAWQVSKAAACVVDGATPLGANWPQDLKAFAQAIAASLSRASTTRGDSDVWRESITSLRNQFEPAGWRRSAGAALVRMRGDQLVFSTLGDVMCLVQTTETTVRVFDDRLVALDRQSAELGTRAALVKNRARLNQPGGYPIFADDPAAGDAITSLSVAEHSVRAFALLSDGAWRHLDENPAAALDDLCATSLPEAFIRQVERSGAPLVDDATIVLFTRLPVDE</sequence>
<comment type="caution">
    <text evidence="1">The sequence shown here is derived from an EMBL/GenBank/DDBJ whole genome shotgun (WGS) entry which is preliminary data.</text>
</comment>
<dbReference type="OrthoDB" id="3190646at2"/>
<evidence type="ECO:0000313" key="1">
    <source>
        <dbReference type="EMBL" id="TFD66786.1"/>
    </source>
</evidence>
<protein>
    <recommendedName>
        <fullName evidence="3">Protein phosphatase 2C domain-containing protein</fullName>
    </recommendedName>
</protein>
<organism evidence="1 2">
    <name type="scientific">Cryobacterium ruanii</name>
    <dbReference type="NCBI Taxonomy" id="1259197"/>
    <lineage>
        <taxon>Bacteria</taxon>
        <taxon>Bacillati</taxon>
        <taxon>Actinomycetota</taxon>
        <taxon>Actinomycetes</taxon>
        <taxon>Micrococcales</taxon>
        <taxon>Microbacteriaceae</taxon>
        <taxon>Cryobacterium</taxon>
    </lineage>
</organism>
<keyword evidence="2" id="KW-1185">Reference proteome</keyword>
<dbReference type="Proteomes" id="UP000298154">
    <property type="component" value="Unassembled WGS sequence"/>
</dbReference>
<dbReference type="RefSeq" id="WP_134555304.1">
    <property type="nucleotide sequence ID" value="NZ_SOHK01000009.1"/>
</dbReference>
<gene>
    <name evidence="1" type="ORF">E3T47_06340</name>
</gene>
<evidence type="ECO:0000313" key="2">
    <source>
        <dbReference type="Proteomes" id="UP000298154"/>
    </source>
</evidence>
<accession>A0A4R9APG0</accession>
<name>A0A4R9APG0_9MICO</name>
<reference evidence="1 2" key="1">
    <citation type="submission" date="2019-03" db="EMBL/GenBank/DDBJ databases">
        <title>Genomics of glacier-inhabiting Cryobacterium strains.</title>
        <authorList>
            <person name="Liu Q."/>
            <person name="Xin Y.-H."/>
        </authorList>
    </citation>
    <scope>NUCLEOTIDE SEQUENCE [LARGE SCALE GENOMIC DNA]</scope>
    <source>
        <strain evidence="1 2">Sr36</strain>
    </source>
</reference>
<dbReference type="EMBL" id="SOHK01000009">
    <property type="protein sequence ID" value="TFD66786.1"/>
    <property type="molecule type" value="Genomic_DNA"/>
</dbReference>
<proteinExistence type="predicted"/>
<dbReference type="InterPro" id="IPR036457">
    <property type="entry name" value="PPM-type-like_dom_sf"/>
</dbReference>
<dbReference type="Gene3D" id="3.60.40.10">
    <property type="entry name" value="PPM-type phosphatase domain"/>
    <property type="match status" value="1"/>
</dbReference>
<dbReference type="SUPFAM" id="SSF81606">
    <property type="entry name" value="PP2C-like"/>
    <property type="match status" value="1"/>
</dbReference>